<sequence length="147" mass="16596">MNGNTVFLVNLLATWYMVGLIWMVQIVHYNLMDRVGPEQFVRYETDHGRLITPIVAIPMLVEILSAAGLVLLSPAGFPRWAAWIGLALVVAIWMSTAFLQIPYHNQLLKGFSDAAYRGLVGTNWIRTILWTVRGLMMGWFARTMLSG</sequence>
<name>A0A5B1CFM5_9BACT</name>
<proteinExistence type="predicted"/>
<evidence type="ECO:0000256" key="1">
    <source>
        <dbReference type="SAM" id="Phobius"/>
    </source>
</evidence>
<feature type="transmembrane region" description="Helical" evidence="1">
    <location>
        <begin position="80"/>
        <end position="103"/>
    </location>
</feature>
<feature type="transmembrane region" description="Helical" evidence="1">
    <location>
        <begin position="123"/>
        <end position="141"/>
    </location>
</feature>
<dbReference type="AlphaFoldDB" id="A0A5B1CFM5"/>
<protein>
    <recommendedName>
        <fullName evidence="4">DUF1772 domain-containing protein</fullName>
    </recommendedName>
</protein>
<dbReference type="EMBL" id="VRLW01000001">
    <property type="protein sequence ID" value="KAA1258715.1"/>
    <property type="molecule type" value="Genomic_DNA"/>
</dbReference>
<gene>
    <name evidence="2" type="ORF">LF1_12380</name>
</gene>
<keyword evidence="1" id="KW-0812">Transmembrane</keyword>
<comment type="caution">
    <text evidence="2">The sequence shown here is derived from an EMBL/GenBank/DDBJ whole genome shotgun (WGS) entry which is preliminary data.</text>
</comment>
<feature type="transmembrane region" description="Helical" evidence="1">
    <location>
        <begin position="7"/>
        <end position="30"/>
    </location>
</feature>
<evidence type="ECO:0000313" key="3">
    <source>
        <dbReference type="Proteomes" id="UP000322699"/>
    </source>
</evidence>
<feature type="transmembrane region" description="Helical" evidence="1">
    <location>
        <begin position="50"/>
        <end position="73"/>
    </location>
</feature>
<evidence type="ECO:0000313" key="2">
    <source>
        <dbReference type="EMBL" id="KAA1258715.1"/>
    </source>
</evidence>
<organism evidence="2 3">
    <name type="scientific">Rubripirellula obstinata</name>
    <dbReference type="NCBI Taxonomy" id="406547"/>
    <lineage>
        <taxon>Bacteria</taxon>
        <taxon>Pseudomonadati</taxon>
        <taxon>Planctomycetota</taxon>
        <taxon>Planctomycetia</taxon>
        <taxon>Pirellulales</taxon>
        <taxon>Pirellulaceae</taxon>
        <taxon>Rubripirellula</taxon>
    </lineage>
</organism>
<keyword evidence="3" id="KW-1185">Reference proteome</keyword>
<keyword evidence="1" id="KW-1133">Transmembrane helix</keyword>
<dbReference type="Proteomes" id="UP000322699">
    <property type="component" value="Unassembled WGS sequence"/>
</dbReference>
<evidence type="ECO:0008006" key="4">
    <source>
        <dbReference type="Google" id="ProtNLM"/>
    </source>
</evidence>
<dbReference type="OrthoDB" id="27509at2"/>
<reference evidence="2 3" key="1">
    <citation type="submission" date="2019-08" db="EMBL/GenBank/DDBJ databases">
        <title>Deep-cultivation of Planctomycetes and their phenomic and genomic characterization uncovers novel biology.</title>
        <authorList>
            <person name="Wiegand S."/>
            <person name="Jogler M."/>
            <person name="Boedeker C."/>
            <person name="Pinto D."/>
            <person name="Vollmers J."/>
            <person name="Rivas-Marin E."/>
            <person name="Kohn T."/>
            <person name="Peeters S.H."/>
            <person name="Heuer A."/>
            <person name="Rast P."/>
            <person name="Oberbeckmann S."/>
            <person name="Bunk B."/>
            <person name="Jeske O."/>
            <person name="Meyerdierks A."/>
            <person name="Storesund J.E."/>
            <person name="Kallscheuer N."/>
            <person name="Luecker S."/>
            <person name="Lage O.M."/>
            <person name="Pohl T."/>
            <person name="Merkel B.J."/>
            <person name="Hornburger P."/>
            <person name="Mueller R.-W."/>
            <person name="Bruemmer F."/>
            <person name="Labrenz M."/>
            <person name="Spormann A.M."/>
            <person name="Op Den Camp H."/>
            <person name="Overmann J."/>
            <person name="Amann R."/>
            <person name="Jetten M.S.M."/>
            <person name="Mascher T."/>
            <person name="Medema M.H."/>
            <person name="Devos D.P."/>
            <person name="Kaster A.-K."/>
            <person name="Ovreas L."/>
            <person name="Rohde M."/>
            <person name="Galperin M.Y."/>
            <person name="Jogler C."/>
        </authorList>
    </citation>
    <scope>NUCLEOTIDE SEQUENCE [LARGE SCALE GENOMIC DNA]</scope>
    <source>
        <strain evidence="2 3">LF1</strain>
    </source>
</reference>
<keyword evidence="1" id="KW-0472">Membrane</keyword>
<accession>A0A5B1CFM5</accession>
<dbReference type="RefSeq" id="WP_068265501.1">
    <property type="nucleotide sequence ID" value="NZ_LWSK01000089.1"/>
</dbReference>